<feature type="compositionally biased region" description="Basic and acidic residues" evidence="1">
    <location>
        <begin position="154"/>
        <end position="163"/>
    </location>
</feature>
<evidence type="ECO:0000313" key="4">
    <source>
        <dbReference type="EMBL" id="KOO35238.1"/>
    </source>
</evidence>
<accession>A0A0M0JZQ3</accession>
<dbReference type="AlphaFoldDB" id="A0A0M0JZQ3"/>
<keyword evidence="5" id="KW-1185">Reference proteome</keyword>
<keyword evidence="2" id="KW-0732">Signal</keyword>
<evidence type="ECO:0000256" key="2">
    <source>
        <dbReference type="SAM" id="SignalP"/>
    </source>
</evidence>
<evidence type="ECO:0000313" key="3">
    <source>
        <dbReference type="EMBL" id="KOO32126.1"/>
    </source>
</evidence>
<dbReference type="EMBL" id="JWZX01000937">
    <property type="protein sequence ID" value="KOO35238.1"/>
    <property type="molecule type" value="Genomic_DNA"/>
</dbReference>
<sequence length="193" mass="20674">MIRRSAYAVTLLCLPALSSARPAVDAVHSLMEAAIERPKLPHLKLPTRHSGLGALLTPKRAVVLLPAVLGGMAVVCPDVLAGLLVQLICYIGSLFEPYDSVLPEKGLLRTLVTTVQRAKKAYNVKHGLISIDEQQFFDDEDASSRDEAADEAAAADREGGSKEALDDAAAAVLEEAVGDRVVKGKEDDEEIYK</sequence>
<feature type="chain" id="PRO_5007416808" evidence="2">
    <location>
        <begin position="21"/>
        <end position="193"/>
    </location>
</feature>
<reference evidence="3" key="1">
    <citation type="submission" date="2014-12" db="EMBL/GenBank/DDBJ databases">
        <title>Draft genome of the oleaginous, mixotrophic haptophyte, Chrysochromulina tobin.</title>
        <authorList>
            <person name="Hovde B.T."/>
            <person name="Starkenburg S.R."/>
            <person name="Cattolico R.A."/>
        </authorList>
    </citation>
    <scope>NUCLEOTIDE SEQUENCE</scope>
    <source>
        <strain evidence="3">CCMP291</strain>
    </source>
</reference>
<gene>
    <name evidence="4" type="ORF">Ctob_011509</name>
    <name evidence="3" type="ORF">Ctob_014673</name>
</gene>
<evidence type="ECO:0000313" key="5">
    <source>
        <dbReference type="Proteomes" id="UP000037460"/>
    </source>
</evidence>
<reference evidence="5" key="2">
    <citation type="journal article" date="2015" name="PLoS Genet.">
        <title>Genome Sequence and Transcriptome Analyses of Chrysochromulina tobin: Metabolic Tools for Enhanced Algal Fitness in the Prominent Order Prymnesiales (Haptophyceae).</title>
        <authorList>
            <person name="Hovde B.T."/>
            <person name="Deodato C.R."/>
            <person name="Hunsperger H.M."/>
            <person name="Ryken S.A."/>
            <person name="Yost W."/>
            <person name="Jha R.K."/>
            <person name="Patterson J."/>
            <person name="Monnat R.J. Jr."/>
            <person name="Barlow S.B."/>
            <person name="Starkenburg S.R."/>
            <person name="Cattolico R.A."/>
        </authorList>
    </citation>
    <scope>NUCLEOTIDE SEQUENCE</scope>
    <source>
        <strain evidence="5">CCMP291</strain>
    </source>
</reference>
<dbReference type="Proteomes" id="UP000037460">
    <property type="component" value="Unassembled WGS sequence"/>
</dbReference>
<proteinExistence type="predicted"/>
<feature type="region of interest" description="Disordered" evidence="1">
    <location>
        <begin position="140"/>
        <end position="163"/>
    </location>
</feature>
<dbReference type="EMBL" id="JWZX01001845">
    <property type="protein sequence ID" value="KOO32126.1"/>
    <property type="molecule type" value="Genomic_DNA"/>
</dbReference>
<feature type="signal peptide" evidence="2">
    <location>
        <begin position="1"/>
        <end position="20"/>
    </location>
</feature>
<organism evidence="3 5">
    <name type="scientific">Chrysochromulina tobinii</name>
    <dbReference type="NCBI Taxonomy" id="1460289"/>
    <lineage>
        <taxon>Eukaryota</taxon>
        <taxon>Haptista</taxon>
        <taxon>Haptophyta</taxon>
        <taxon>Prymnesiophyceae</taxon>
        <taxon>Prymnesiales</taxon>
        <taxon>Chrysochromulinaceae</taxon>
        <taxon>Chrysochromulina</taxon>
    </lineage>
</organism>
<evidence type="ECO:0000256" key="1">
    <source>
        <dbReference type="SAM" id="MobiDB-lite"/>
    </source>
</evidence>
<comment type="caution">
    <text evidence="3">The sequence shown here is derived from an EMBL/GenBank/DDBJ whole genome shotgun (WGS) entry which is preliminary data.</text>
</comment>
<name>A0A0M0JZQ3_9EUKA</name>
<dbReference type="OrthoDB" id="10643766at2759"/>
<protein>
    <submittedName>
        <fullName evidence="3">Uncharacterized protein</fullName>
    </submittedName>
</protein>